<dbReference type="SUPFAM" id="SSF49265">
    <property type="entry name" value="Fibronectin type III"/>
    <property type="match status" value="1"/>
</dbReference>
<keyword evidence="3" id="KW-1185">Reference proteome</keyword>
<dbReference type="Gene3D" id="2.60.40.10">
    <property type="entry name" value="Immunoglobulins"/>
    <property type="match status" value="1"/>
</dbReference>
<feature type="non-terminal residue" evidence="2">
    <location>
        <position position="67"/>
    </location>
</feature>
<dbReference type="InterPro" id="IPR036116">
    <property type="entry name" value="FN3_sf"/>
</dbReference>
<name>A0A3P1AJP3_9FLAO</name>
<dbReference type="AlphaFoldDB" id="A0A3P1AJP3"/>
<organism evidence="2 3">
    <name type="scientific">Paenimyroides viscosum</name>
    <dbReference type="NCBI Taxonomy" id="2488729"/>
    <lineage>
        <taxon>Bacteria</taxon>
        <taxon>Pseudomonadati</taxon>
        <taxon>Bacteroidota</taxon>
        <taxon>Flavobacteriia</taxon>
        <taxon>Flavobacteriales</taxon>
        <taxon>Flavobacteriaceae</taxon>
        <taxon>Paenimyroides</taxon>
    </lineage>
</organism>
<gene>
    <name evidence="2" type="ORF">EG242_14690</name>
</gene>
<evidence type="ECO:0000313" key="3">
    <source>
        <dbReference type="Proteomes" id="UP000268372"/>
    </source>
</evidence>
<dbReference type="InterPro" id="IPR003961">
    <property type="entry name" value="FN3_dom"/>
</dbReference>
<dbReference type="CDD" id="cd00063">
    <property type="entry name" value="FN3"/>
    <property type="match status" value="1"/>
</dbReference>
<comment type="caution">
    <text evidence="2">The sequence shown here is derived from an EMBL/GenBank/DDBJ whole genome shotgun (WGS) entry which is preliminary data.</text>
</comment>
<dbReference type="InterPro" id="IPR013783">
    <property type="entry name" value="Ig-like_fold"/>
</dbReference>
<dbReference type="Proteomes" id="UP000268372">
    <property type="component" value="Unassembled WGS sequence"/>
</dbReference>
<evidence type="ECO:0000313" key="2">
    <source>
        <dbReference type="EMBL" id="RRA89248.1"/>
    </source>
</evidence>
<sequence length="67" mass="7036">MRDASGTVVSTGVVTGTTAQATGLIPGTNYTVYIRSVCGATKGDWTTFPVSFTTLCTAIATNFYEDF</sequence>
<feature type="domain" description="Fibronectin type-III" evidence="1">
    <location>
        <begin position="1"/>
        <end position="57"/>
    </location>
</feature>
<proteinExistence type="predicted"/>
<reference evidence="2 3" key="1">
    <citation type="submission" date="2018-11" db="EMBL/GenBank/DDBJ databases">
        <title>Flavobacterium sp. nov., YIM 102796 draft genome.</title>
        <authorList>
            <person name="Li G."/>
            <person name="Jiang Y."/>
        </authorList>
    </citation>
    <scope>NUCLEOTIDE SEQUENCE [LARGE SCALE GENOMIC DNA]</scope>
    <source>
        <strain evidence="2 3">YIM 102796</strain>
    </source>
</reference>
<dbReference type="PROSITE" id="PS50853">
    <property type="entry name" value="FN3"/>
    <property type="match status" value="1"/>
</dbReference>
<protein>
    <submittedName>
        <fullName evidence="2">Fibronectin type III domain-containing protein</fullName>
    </submittedName>
</protein>
<dbReference type="EMBL" id="RQTJ01000073">
    <property type="protein sequence ID" value="RRA89248.1"/>
    <property type="molecule type" value="Genomic_DNA"/>
</dbReference>
<evidence type="ECO:0000259" key="1">
    <source>
        <dbReference type="PROSITE" id="PS50853"/>
    </source>
</evidence>
<accession>A0A3P1AJP3</accession>